<comment type="caution">
    <text evidence="1">The sequence shown here is derived from an EMBL/GenBank/DDBJ whole genome shotgun (WGS) entry which is preliminary data.</text>
</comment>
<dbReference type="Proteomes" id="UP001209654">
    <property type="component" value="Unassembled WGS sequence"/>
</dbReference>
<evidence type="ECO:0000313" key="2">
    <source>
        <dbReference type="Proteomes" id="UP001209654"/>
    </source>
</evidence>
<organism evidence="1 2">
    <name type="scientific">Arthrobacter mangrovi</name>
    <dbReference type="NCBI Taxonomy" id="2966350"/>
    <lineage>
        <taxon>Bacteria</taxon>
        <taxon>Bacillati</taxon>
        <taxon>Actinomycetota</taxon>
        <taxon>Actinomycetes</taxon>
        <taxon>Micrococcales</taxon>
        <taxon>Micrococcaceae</taxon>
        <taxon>Arthrobacter</taxon>
    </lineage>
</organism>
<name>A0ABQ5MWU5_9MICC</name>
<gene>
    <name evidence="1" type="ORF">AHIS1636_28420</name>
</gene>
<evidence type="ECO:0000313" key="1">
    <source>
        <dbReference type="EMBL" id="GLB68400.1"/>
    </source>
</evidence>
<reference evidence="1 2" key="1">
    <citation type="journal article" date="2023" name="Int. J. Syst. Evol. Microbiol.">
        <title>Arthrobacter mangrovi sp. nov., an actinobacterium isolated from the rhizosphere of a mangrove.</title>
        <authorList>
            <person name="Hamada M."/>
            <person name="Saitou S."/>
            <person name="Enomoto N."/>
            <person name="Nanri K."/>
            <person name="Hidaka K."/>
            <person name="Miura T."/>
            <person name="Tamura T."/>
        </authorList>
    </citation>
    <scope>NUCLEOTIDE SEQUENCE [LARGE SCALE GENOMIC DNA]</scope>
    <source>
        <strain evidence="1 2">NBRC 112813</strain>
    </source>
</reference>
<proteinExistence type="predicted"/>
<dbReference type="EMBL" id="BRVS01000017">
    <property type="protein sequence ID" value="GLB68400.1"/>
    <property type="molecule type" value="Genomic_DNA"/>
</dbReference>
<protein>
    <submittedName>
        <fullName evidence="1">Uncharacterized protein</fullName>
    </submittedName>
</protein>
<keyword evidence="2" id="KW-1185">Reference proteome</keyword>
<sequence>MDNGPDRGRGPADDVRETAWEQTSALSDEAVAKAEDIKTANQGCSEEDF</sequence>
<accession>A0ABQ5MWU5</accession>